<feature type="transmembrane region" description="Helical" evidence="1">
    <location>
        <begin position="37"/>
        <end position="56"/>
    </location>
</feature>
<feature type="domain" description="DUF218" evidence="2">
    <location>
        <begin position="79"/>
        <end position="251"/>
    </location>
</feature>
<evidence type="ECO:0000313" key="3">
    <source>
        <dbReference type="EMBL" id="NCJ05154.1"/>
    </source>
</evidence>
<dbReference type="InterPro" id="IPR003848">
    <property type="entry name" value="DUF218"/>
</dbReference>
<dbReference type="Gene3D" id="3.40.50.620">
    <property type="entry name" value="HUPs"/>
    <property type="match status" value="1"/>
</dbReference>
<dbReference type="Proteomes" id="UP000607397">
    <property type="component" value="Unassembled WGS sequence"/>
</dbReference>
<keyword evidence="4" id="KW-1185">Reference proteome</keyword>
<feature type="transmembrane region" description="Helical" evidence="1">
    <location>
        <begin position="12"/>
        <end position="31"/>
    </location>
</feature>
<reference evidence="3" key="1">
    <citation type="submission" date="2019-12" db="EMBL/GenBank/DDBJ databases">
        <title>High-Quality draft genome sequences of three cyanobacteria isolated from the limestone walls of the Old Cathedral of Coimbra.</title>
        <authorList>
            <person name="Tiago I."/>
            <person name="Soares F."/>
            <person name="Portugal A."/>
        </authorList>
    </citation>
    <scope>NUCLEOTIDE SEQUENCE [LARGE SCALE GENOMIC DNA]</scope>
    <source>
        <strain evidence="3">C</strain>
    </source>
</reference>
<keyword evidence="1" id="KW-0472">Membrane</keyword>
<dbReference type="EMBL" id="WVIC01000002">
    <property type="protein sequence ID" value="NCJ05154.1"/>
    <property type="molecule type" value="Genomic_DNA"/>
</dbReference>
<sequence>MFLWLSKLLPLFLYPVGLTCVLLGVAIAAFWKFPQLAALAVTVALSIQLIAANPWVARTLTESLERQHLPPDPMPSASAIVILGGGIQPQRAPRPWVEVSEAGDRVLYGAKLYREGKAPRVILSGGRIDWRHGGRAESKDMAELIQTMGVPASALWQDKTSLNTRENAVNVKQILDTQTITGSILLVTSATHMPRALAIFEKLGIDAIASPTDFQVTQADQDLSWAGFIFELLPNSQALDQTTRALKEYLGWGVYWLRGWI</sequence>
<comment type="caution">
    <text evidence="3">The sequence shown here is derived from an EMBL/GenBank/DDBJ whole genome shotgun (WGS) entry which is preliminary data.</text>
</comment>
<dbReference type="GO" id="GO:0000270">
    <property type="term" value="P:peptidoglycan metabolic process"/>
    <property type="evidence" value="ECO:0007669"/>
    <property type="project" value="TreeGrafter"/>
</dbReference>
<keyword evidence="1" id="KW-1133">Transmembrane helix</keyword>
<dbReference type="CDD" id="cd06259">
    <property type="entry name" value="YdcF-like"/>
    <property type="match status" value="1"/>
</dbReference>
<dbReference type="InterPro" id="IPR014729">
    <property type="entry name" value="Rossmann-like_a/b/a_fold"/>
</dbReference>
<dbReference type="PANTHER" id="PTHR30336:SF4">
    <property type="entry name" value="ENVELOPE BIOGENESIS FACTOR ELYC"/>
    <property type="match status" value="1"/>
</dbReference>
<dbReference type="Pfam" id="PF02698">
    <property type="entry name" value="DUF218"/>
    <property type="match status" value="1"/>
</dbReference>
<dbReference type="RefSeq" id="WP_161823636.1">
    <property type="nucleotide sequence ID" value="NZ_WVIC01000002.1"/>
</dbReference>
<protein>
    <submittedName>
        <fullName evidence="3">YdcF family protein</fullName>
    </submittedName>
</protein>
<evidence type="ECO:0000313" key="4">
    <source>
        <dbReference type="Proteomes" id="UP000607397"/>
    </source>
</evidence>
<gene>
    <name evidence="3" type="ORF">GS597_01190</name>
</gene>
<dbReference type="InterPro" id="IPR051599">
    <property type="entry name" value="Cell_Envelope_Assoc"/>
</dbReference>
<dbReference type="AlphaFoldDB" id="A0A8K2A686"/>
<evidence type="ECO:0000259" key="2">
    <source>
        <dbReference type="Pfam" id="PF02698"/>
    </source>
</evidence>
<dbReference type="PANTHER" id="PTHR30336">
    <property type="entry name" value="INNER MEMBRANE PROTEIN, PROBABLE PERMEASE"/>
    <property type="match status" value="1"/>
</dbReference>
<name>A0A8K2A686_9CYAN</name>
<dbReference type="GO" id="GO:0043164">
    <property type="term" value="P:Gram-negative-bacterium-type cell wall biogenesis"/>
    <property type="evidence" value="ECO:0007669"/>
    <property type="project" value="TreeGrafter"/>
</dbReference>
<keyword evidence="1" id="KW-0812">Transmembrane</keyword>
<accession>A0A8K2A686</accession>
<evidence type="ECO:0000256" key="1">
    <source>
        <dbReference type="SAM" id="Phobius"/>
    </source>
</evidence>
<proteinExistence type="predicted"/>
<organism evidence="3 4">
    <name type="scientific">Petrachloros mirabilis ULC683</name>
    <dbReference type="NCBI Taxonomy" id="2781853"/>
    <lineage>
        <taxon>Bacteria</taxon>
        <taxon>Bacillati</taxon>
        <taxon>Cyanobacteriota</taxon>
        <taxon>Cyanophyceae</taxon>
        <taxon>Synechococcales</taxon>
        <taxon>Petrachlorosaceae</taxon>
        <taxon>Petrachloros</taxon>
        <taxon>Petrachloros mirabilis</taxon>
    </lineage>
</organism>
<dbReference type="GO" id="GO:0005886">
    <property type="term" value="C:plasma membrane"/>
    <property type="evidence" value="ECO:0007669"/>
    <property type="project" value="TreeGrafter"/>
</dbReference>